<evidence type="ECO:0000313" key="2">
    <source>
        <dbReference type="EMBL" id="CAL8092505.1"/>
    </source>
</evidence>
<keyword evidence="1" id="KW-0812">Transmembrane</keyword>
<accession>A0ABP1QBF2</accession>
<protein>
    <submittedName>
        <fullName evidence="2">Uncharacterized protein</fullName>
    </submittedName>
</protein>
<dbReference type="Proteomes" id="UP001642540">
    <property type="component" value="Unassembled WGS sequence"/>
</dbReference>
<reference evidence="2 3" key="1">
    <citation type="submission" date="2024-08" db="EMBL/GenBank/DDBJ databases">
        <authorList>
            <person name="Cucini C."/>
            <person name="Frati F."/>
        </authorList>
    </citation>
    <scope>NUCLEOTIDE SEQUENCE [LARGE SCALE GENOMIC DNA]</scope>
</reference>
<keyword evidence="3" id="KW-1185">Reference proteome</keyword>
<proteinExistence type="predicted"/>
<keyword evidence="1" id="KW-0472">Membrane</keyword>
<keyword evidence="1" id="KW-1133">Transmembrane helix</keyword>
<dbReference type="EMBL" id="CAXLJM020000025">
    <property type="protein sequence ID" value="CAL8092505.1"/>
    <property type="molecule type" value="Genomic_DNA"/>
</dbReference>
<gene>
    <name evidence="2" type="ORF">ODALV1_LOCUS8241</name>
</gene>
<feature type="transmembrane region" description="Helical" evidence="1">
    <location>
        <begin position="649"/>
        <end position="673"/>
    </location>
</feature>
<sequence length="698" mass="79841">MRESFYYLICAVVQALAVTHEPNSFWNLVRIFRSCSFAFYMEEAQDDSVSDNSTVSWNNNNDTNYFADIHSFLSPYKISWTISQIKRNTSDIIDLKKHQITDRYGQCSVVLYPQTILDELTTQQYEILQLKRQPIIFLFMAMNAENNLSVYESSINSLNFPSIFMEVTELDNVNIICTPCESMLIPINVYSKVKSVSHLETIWNVLHSDFNMKPVEVFPVWNTSEIVPLYGTCMGFSKNKVDHRICTILAAMERLNFSMASSDEEEAFIGSFNARLPLVNANLLEMPSKNFSWLSYGMSMSPYAFVIVLDHVPGHFQTILQPIDIPSQVSIVVSIASIMLILNCFSSSKSSEALPNAAFALVGLMLEQPSINLNEKSLVQLGLWSSWSFATWQITGLYKSAIFSYLSVQPSPTTPTNLVQLISSNINISTLSVLTEYNDTGFVIGKSSTFRDNVVVEMLNSSNGQQILSPAFIAHLKYLRENLKWLNISVSLMISENFVNLNESGGPGTLGFVDNEETVETIGLLISIFSNLWVSNIVRVPVFMDRSFWIVYKNIFLPKFTQHISRIHESGLYVWWTYDLRFRKRQEFVKEIANLTTNSSIGSTGWKKSSVSSIIENERFINYLLWLEHGTTSIFDSMEFIPKIVYKHVFLTSLVIILASFGIFILECMIDYITKYRKRKRIEIKIHENLRSKWISVR</sequence>
<comment type="caution">
    <text evidence="2">The sequence shown here is derived from an EMBL/GenBank/DDBJ whole genome shotgun (WGS) entry which is preliminary data.</text>
</comment>
<name>A0ABP1QBF2_9HEXA</name>
<evidence type="ECO:0000313" key="3">
    <source>
        <dbReference type="Proteomes" id="UP001642540"/>
    </source>
</evidence>
<evidence type="ECO:0000256" key="1">
    <source>
        <dbReference type="SAM" id="Phobius"/>
    </source>
</evidence>
<organism evidence="2 3">
    <name type="scientific">Orchesella dallaii</name>
    <dbReference type="NCBI Taxonomy" id="48710"/>
    <lineage>
        <taxon>Eukaryota</taxon>
        <taxon>Metazoa</taxon>
        <taxon>Ecdysozoa</taxon>
        <taxon>Arthropoda</taxon>
        <taxon>Hexapoda</taxon>
        <taxon>Collembola</taxon>
        <taxon>Entomobryomorpha</taxon>
        <taxon>Entomobryoidea</taxon>
        <taxon>Orchesellidae</taxon>
        <taxon>Orchesellinae</taxon>
        <taxon>Orchesella</taxon>
    </lineage>
</organism>